<accession>A0A8J6B9Y2</accession>
<keyword evidence="1" id="KW-1133">Transmembrane helix</keyword>
<dbReference type="PANTHER" id="PTHR45756">
    <property type="entry name" value="PALMITOYLTRANSFERASE"/>
    <property type="match status" value="1"/>
</dbReference>
<evidence type="ECO:0000256" key="1">
    <source>
        <dbReference type="SAM" id="Phobius"/>
    </source>
</evidence>
<proteinExistence type="predicted"/>
<dbReference type="InterPro" id="IPR011009">
    <property type="entry name" value="Kinase-like_dom_sf"/>
</dbReference>
<keyword evidence="5" id="KW-1185">Reference proteome</keyword>
<dbReference type="PROSITE" id="PS00108">
    <property type="entry name" value="PROTEIN_KINASE_ST"/>
    <property type="match status" value="1"/>
</dbReference>
<name>A0A8J6B9Y2_9EUKA</name>
<feature type="domain" description="Protein kinase" evidence="3">
    <location>
        <begin position="851"/>
        <end position="1113"/>
    </location>
</feature>
<dbReference type="Gene3D" id="1.10.510.10">
    <property type="entry name" value="Transferase(Phosphotransferase) domain 1"/>
    <property type="match status" value="1"/>
</dbReference>
<evidence type="ECO:0000313" key="5">
    <source>
        <dbReference type="Proteomes" id="UP000717585"/>
    </source>
</evidence>
<protein>
    <submittedName>
        <fullName evidence="4">Protein kinase domain</fullName>
    </submittedName>
</protein>
<dbReference type="InterPro" id="IPR000719">
    <property type="entry name" value="Prot_kinase_dom"/>
</dbReference>
<keyword evidence="2" id="KW-0732">Signal</keyword>
<dbReference type="Proteomes" id="UP000717585">
    <property type="component" value="Unassembled WGS sequence"/>
</dbReference>
<feature type="chain" id="PRO_5035296283" evidence="2">
    <location>
        <begin position="31"/>
        <end position="1128"/>
    </location>
</feature>
<organism evidence="4 5">
    <name type="scientific">Carpediemonas membranifera</name>
    <dbReference type="NCBI Taxonomy" id="201153"/>
    <lineage>
        <taxon>Eukaryota</taxon>
        <taxon>Metamonada</taxon>
        <taxon>Carpediemonas-like organisms</taxon>
        <taxon>Carpediemonas</taxon>
    </lineage>
</organism>
<dbReference type="SUPFAM" id="SSF82171">
    <property type="entry name" value="DPP6 N-terminal domain-like"/>
    <property type="match status" value="1"/>
</dbReference>
<dbReference type="PROSITE" id="PS51257">
    <property type="entry name" value="PROKAR_LIPOPROTEIN"/>
    <property type="match status" value="1"/>
</dbReference>
<dbReference type="SMART" id="SM00220">
    <property type="entry name" value="S_TKc"/>
    <property type="match status" value="1"/>
</dbReference>
<dbReference type="AlphaFoldDB" id="A0A8J6B9Y2"/>
<dbReference type="InterPro" id="IPR053215">
    <property type="entry name" value="TKL_Ser/Thr_kinase"/>
</dbReference>
<dbReference type="SUPFAM" id="SSF56112">
    <property type="entry name" value="Protein kinase-like (PK-like)"/>
    <property type="match status" value="1"/>
</dbReference>
<dbReference type="Gene3D" id="3.30.200.20">
    <property type="entry name" value="Phosphorylase Kinase, domain 1"/>
    <property type="match status" value="1"/>
</dbReference>
<dbReference type="EMBL" id="JAHDYR010000008">
    <property type="protein sequence ID" value="KAG9395807.1"/>
    <property type="molecule type" value="Genomic_DNA"/>
</dbReference>
<sequence>MVGLIGRDSVFHCTSIALVLLSLLIAACCSVVEYDMDKQIGITPKVVDSSMFGDTVFIYGEYAAISSRPSLSNERFTHGHVYVYKYFLESWILLNKLVVPSETEDVKPSTLALNDEILVAGSDKVFLYMNSGNMYDYKTSFALESCTNHTAVVCGAEVVVSCRQSDILTVGVFHIDPNLHYGFEEYAGISITAPVVAMTADSDNGHLALATGTMDWTVYVYLWDDGSKQFNHLQEFTTKNASLAMSFGGIAMNNHTLAITESRTTGNIQSELYLYHFNSGTETWELKVHTEPGLPEILTFFEGGLNVTIAPPYITICGGYVSIIYEFDLDAGTLTYLDYLGYLPSIPIAAAMNENAMIHVSARAVDEDDVTVVFSVERFGNRWKTTGFMSSVDSKYSEFGSLNVMEGNTLAVAAAGNAQDRVFGSAFTFTLDPDGSFVTDQRIDPMASMANDAFSTRIALSGDYMAVSAPGSDGHLGSIYWFKRDQAGMFQPQKAYDNSTKLQPTVDVNVAQDFGINALTLKVDSNGDGVLVAATTTNRVYLYKFTAGVLDSTPSIIEASTYARITYFGMTIDIQDDIMVVGTTGNAFEIVQLDQDLHKAKAWEVSGDQSALDLASFGYFVAISEDHTILISHADGPTDGMCTIGSIYRYNEASDEWHCDQNITIPESADPECDGSRALAQVTIQDDWIAIGCSSNRMGNGVVWRFVLDSKTGLYHQAKNFMLTVEDATIRLFSMTDEYFVVSTVNPASAFFYLPKEAPGLSNLVIALVVIVVVMAVIIALFVVVALCTLNIFGCTTAGVAAVVLLKKLRHAIIKQRLRRFAKAELTKLGVDSSNKLYSAIYDFFIAPEAITETEVIAAGGFGSVSRAVYKDQVVCIKKLHEAFQADATSMNEFAREAKSLVELSHPNVLKFLGATVRLPAIYIVTEFCALGSLTQYVDRKRQQGRLSVTDLLDLVIEAADGLAFIHSRGIVHRDIKPDNFFVSVEEKVRKNRIRVKVGDLGLAVNNTTKTMTNIGTMGFAAPELLQRGEYDQKADVFSFAMTIYALFSEELPFASEKSSFAAMKKINDGVRPEPMKVMLKLPELQEIVSQMWSQRPEDRPTMKAAVGMLRGLRKAMGSMTVNKMNRI</sequence>
<keyword evidence="1" id="KW-0812">Transmembrane</keyword>
<keyword evidence="4" id="KW-0418">Kinase</keyword>
<dbReference type="InterPro" id="IPR008271">
    <property type="entry name" value="Ser/Thr_kinase_AS"/>
</dbReference>
<dbReference type="SUPFAM" id="SSF101908">
    <property type="entry name" value="Putative isomerase YbhE"/>
    <property type="match status" value="1"/>
</dbReference>
<feature type="transmembrane region" description="Helical" evidence="1">
    <location>
        <begin position="761"/>
        <end position="784"/>
    </location>
</feature>
<reference evidence="4" key="1">
    <citation type="submission" date="2021-05" db="EMBL/GenBank/DDBJ databases">
        <title>A free-living protist that lacks canonical eukaryotic 1 DNA replication and segregation systems.</title>
        <authorList>
            <person name="Salas-Leiva D.E."/>
            <person name="Tromer E.C."/>
            <person name="Curtis B.A."/>
            <person name="Jerlstrom-Hultqvist J."/>
            <person name="Kolisko M."/>
            <person name="Yi Z."/>
            <person name="Salas-Leiva J.S."/>
            <person name="Gallot-Lavallee L."/>
            <person name="Kops G.J.P.L."/>
            <person name="Archibald J.M."/>
            <person name="Simpson A.G.B."/>
            <person name="Roger A.J."/>
        </authorList>
    </citation>
    <scope>NUCLEOTIDE SEQUENCE</scope>
    <source>
        <strain evidence="4">BICM</strain>
    </source>
</reference>
<dbReference type="PROSITE" id="PS50011">
    <property type="entry name" value="PROTEIN_KINASE_DOM"/>
    <property type="match status" value="1"/>
</dbReference>
<evidence type="ECO:0000259" key="3">
    <source>
        <dbReference type="PROSITE" id="PS50011"/>
    </source>
</evidence>
<evidence type="ECO:0000313" key="4">
    <source>
        <dbReference type="EMBL" id="KAG9395807.1"/>
    </source>
</evidence>
<comment type="caution">
    <text evidence="4">The sequence shown here is derived from an EMBL/GenBank/DDBJ whole genome shotgun (WGS) entry which is preliminary data.</text>
</comment>
<feature type="transmembrane region" description="Helical" evidence="1">
    <location>
        <begin position="790"/>
        <end position="809"/>
    </location>
</feature>
<dbReference type="GO" id="GO:0005524">
    <property type="term" value="F:ATP binding"/>
    <property type="evidence" value="ECO:0007669"/>
    <property type="project" value="InterPro"/>
</dbReference>
<evidence type="ECO:0000256" key="2">
    <source>
        <dbReference type="SAM" id="SignalP"/>
    </source>
</evidence>
<dbReference type="PANTHER" id="PTHR45756:SF1">
    <property type="entry name" value="PROTEIN KINASE DOMAIN CONTAINING PROTEIN"/>
    <property type="match status" value="1"/>
</dbReference>
<keyword evidence="4" id="KW-0808">Transferase</keyword>
<dbReference type="GO" id="GO:0004672">
    <property type="term" value="F:protein kinase activity"/>
    <property type="evidence" value="ECO:0007669"/>
    <property type="project" value="InterPro"/>
</dbReference>
<keyword evidence="1" id="KW-0472">Membrane</keyword>
<gene>
    <name evidence="4" type="ORF">J8273_2719</name>
</gene>
<dbReference type="OrthoDB" id="4062651at2759"/>
<dbReference type="Pfam" id="PF00069">
    <property type="entry name" value="Pkinase"/>
    <property type="match status" value="1"/>
</dbReference>
<feature type="signal peptide" evidence="2">
    <location>
        <begin position="1"/>
        <end position="30"/>
    </location>
</feature>